<dbReference type="InterPro" id="IPR013776">
    <property type="entry name" value="A-amylase_thermo"/>
</dbReference>
<evidence type="ECO:0000256" key="6">
    <source>
        <dbReference type="ARBA" id="ARBA00023295"/>
    </source>
</evidence>
<comment type="similarity">
    <text evidence="2">Belongs to the glycosyl hydrolase 13 family.</text>
</comment>
<accession>A0A067Q6X1</accession>
<dbReference type="GO" id="GO:0005975">
    <property type="term" value="P:carbohydrate metabolic process"/>
    <property type="evidence" value="ECO:0007669"/>
    <property type="project" value="InterPro"/>
</dbReference>
<evidence type="ECO:0000313" key="8">
    <source>
        <dbReference type="EMBL" id="KDQ59237.1"/>
    </source>
</evidence>
<name>A0A067Q6X1_9AGAM</name>
<evidence type="ECO:0000256" key="5">
    <source>
        <dbReference type="ARBA" id="ARBA00023277"/>
    </source>
</evidence>
<dbReference type="PANTHER" id="PTHR43447">
    <property type="entry name" value="ALPHA-AMYLASE"/>
    <property type="match status" value="1"/>
</dbReference>
<protein>
    <submittedName>
        <fullName evidence="8">Glycoside hydrolase family 13 protein</fullName>
    </submittedName>
</protein>
<dbReference type="GO" id="GO:0005509">
    <property type="term" value="F:calcium ion binding"/>
    <property type="evidence" value="ECO:0007669"/>
    <property type="project" value="InterPro"/>
</dbReference>
<dbReference type="PIRSF" id="PIRSF001021">
    <property type="entry name" value="Alph-amls_thrmst"/>
    <property type="match status" value="1"/>
</dbReference>
<keyword evidence="5" id="KW-0119">Carbohydrate metabolism</keyword>
<dbReference type="InterPro" id="IPR017853">
    <property type="entry name" value="GH"/>
</dbReference>
<dbReference type="CDD" id="cd11318">
    <property type="entry name" value="AmyAc_bac_fung_AmyA"/>
    <property type="match status" value="1"/>
</dbReference>
<dbReference type="InterPro" id="IPR013780">
    <property type="entry name" value="Glyco_hydro_b"/>
</dbReference>
<dbReference type="OrthoDB" id="550577at2759"/>
<dbReference type="Gene3D" id="3.20.20.80">
    <property type="entry name" value="Glycosidases"/>
    <property type="match status" value="1"/>
</dbReference>
<dbReference type="Proteomes" id="UP000027265">
    <property type="component" value="Unassembled WGS sequence"/>
</dbReference>
<dbReference type="Pfam" id="PF00128">
    <property type="entry name" value="Alpha-amylase"/>
    <property type="match status" value="1"/>
</dbReference>
<dbReference type="SUPFAM" id="SSF51011">
    <property type="entry name" value="Glycosyl hydrolase domain"/>
    <property type="match status" value="1"/>
</dbReference>
<dbReference type="STRING" id="933084.A0A067Q6X1"/>
<keyword evidence="6" id="KW-0326">Glycosidase</keyword>
<dbReference type="NCBIfam" id="NF006968">
    <property type="entry name" value="PRK09441.1-1"/>
    <property type="match status" value="1"/>
</dbReference>
<reference evidence="9" key="1">
    <citation type="journal article" date="2014" name="Proc. Natl. Acad. Sci. U.S.A.">
        <title>Extensive sampling of basidiomycete genomes demonstrates inadequacy of the white-rot/brown-rot paradigm for wood decay fungi.</title>
        <authorList>
            <person name="Riley R."/>
            <person name="Salamov A.A."/>
            <person name="Brown D.W."/>
            <person name="Nagy L.G."/>
            <person name="Floudas D."/>
            <person name="Held B.W."/>
            <person name="Levasseur A."/>
            <person name="Lombard V."/>
            <person name="Morin E."/>
            <person name="Otillar R."/>
            <person name="Lindquist E.A."/>
            <person name="Sun H."/>
            <person name="LaButti K.M."/>
            <person name="Schmutz J."/>
            <person name="Jabbour D."/>
            <person name="Luo H."/>
            <person name="Baker S.E."/>
            <person name="Pisabarro A.G."/>
            <person name="Walton J.D."/>
            <person name="Blanchette R.A."/>
            <person name="Henrissat B."/>
            <person name="Martin F."/>
            <person name="Cullen D."/>
            <person name="Hibbett D.S."/>
            <person name="Grigoriev I.V."/>
        </authorList>
    </citation>
    <scope>NUCLEOTIDE SEQUENCE [LARGE SCALE GENOMIC DNA]</scope>
    <source>
        <strain evidence="9">MUCL 33604</strain>
    </source>
</reference>
<organism evidence="8 9">
    <name type="scientific">Jaapia argillacea MUCL 33604</name>
    <dbReference type="NCBI Taxonomy" id="933084"/>
    <lineage>
        <taxon>Eukaryota</taxon>
        <taxon>Fungi</taxon>
        <taxon>Dikarya</taxon>
        <taxon>Basidiomycota</taxon>
        <taxon>Agaricomycotina</taxon>
        <taxon>Agaricomycetes</taxon>
        <taxon>Agaricomycetidae</taxon>
        <taxon>Jaapiales</taxon>
        <taxon>Jaapiaceae</taxon>
        <taxon>Jaapia</taxon>
    </lineage>
</organism>
<dbReference type="NCBIfam" id="NF006969">
    <property type="entry name" value="PRK09441.1-2"/>
    <property type="match status" value="1"/>
</dbReference>
<comment type="cofactor">
    <cofactor evidence="1">
        <name>Ca(2+)</name>
        <dbReference type="ChEBI" id="CHEBI:29108"/>
    </cofactor>
</comment>
<keyword evidence="4 8" id="KW-0378">Hydrolase</keyword>
<evidence type="ECO:0000256" key="1">
    <source>
        <dbReference type="ARBA" id="ARBA00001913"/>
    </source>
</evidence>
<evidence type="ECO:0000256" key="2">
    <source>
        <dbReference type="ARBA" id="ARBA00008061"/>
    </source>
</evidence>
<dbReference type="AlphaFoldDB" id="A0A067Q6X1"/>
<dbReference type="SUPFAM" id="SSF51445">
    <property type="entry name" value="(Trans)glycosidases"/>
    <property type="match status" value="1"/>
</dbReference>
<dbReference type="Gene3D" id="2.60.40.1180">
    <property type="entry name" value="Golgi alpha-mannosidase II"/>
    <property type="match status" value="1"/>
</dbReference>
<dbReference type="InterPro" id="IPR006047">
    <property type="entry name" value="GH13_cat_dom"/>
</dbReference>
<dbReference type="Gene3D" id="2.40.30.140">
    <property type="match status" value="1"/>
</dbReference>
<dbReference type="GO" id="GO:0004553">
    <property type="term" value="F:hydrolase activity, hydrolyzing O-glycosyl compounds"/>
    <property type="evidence" value="ECO:0007669"/>
    <property type="project" value="InterPro"/>
</dbReference>
<gene>
    <name evidence="8" type="ORF">JAAARDRAFT_127459</name>
</gene>
<dbReference type="SMART" id="SM00642">
    <property type="entry name" value="Aamy"/>
    <property type="match status" value="1"/>
</dbReference>
<dbReference type="HOGENOM" id="CLU_024572_2_0_1"/>
<evidence type="ECO:0000259" key="7">
    <source>
        <dbReference type="SMART" id="SM00642"/>
    </source>
</evidence>
<dbReference type="EMBL" id="KL197716">
    <property type="protein sequence ID" value="KDQ59237.1"/>
    <property type="molecule type" value="Genomic_DNA"/>
</dbReference>
<keyword evidence="9" id="KW-1185">Reference proteome</keyword>
<evidence type="ECO:0000313" key="9">
    <source>
        <dbReference type="Proteomes" id="UP000027265"/>
    </source>
</evidence>
<dbReference type="InParanoid" id="A0A067Q6X1"/>
<sequence length="524" mass="60008">MDHLYRLVNWLPDLLRPWNPPPSLPSMSLTPRDGRDNPLMLQFFTWESKHPTLSWWKHLESQVPRLSQMGFSQIWLPPPNKAMRKAGQGYDAYDLWDLGEFQQKGTIATRWGTKEDLQSAVATARLHGIDILIDAVLNHKIGGDGMETFKAVPVDPANRLKDIGPARDIQGWTKFDFPGRGSEHSSFHWDHTHFTGIDWDNKTRCNGVYRILRPHNHGWSHYVDRELGNYDYLLGVDIDHGHPEVRQDLLSWGSWVLDTTGGAGFRLDAIKHIDRRFILDFLMKVRSEPGRTNMFAVAEYWSANVNLILPYIRAFSGHVAFFDVPLHDNFHQASKGGRQYDLRKIFDRTVVKVRPDDAVTFVDNHDMQQIGQSLESWVYSSFKLQAYALILLRSHGHPCVFYGDLYPNEECYDEEIAQNLQALIEVRKRFAYGPMEDYFATANCIGFVRSGDDLHPGCVVLVSNDDERPKNSFQEVRMNVGITNAGCIFRTYLDPPLRTQVSSDGWGTFSCPANGLQVWVKIDG</sequence>
<feature type="domain" description="Glycosyl hydrolase family 13 catalytic" evidence="7">
    <location>
        <begin position="38"/>
        <end position="427"/>
    </location>
</feature>
<evidence type="ECO:0000256" key="4">
    <source>
        <dbReference type="ARBA" id="ARBA00022801"/>
    </source>
</evidence>
<evidence type="ECO:0000256" key="3">
    <source>
        <dbReference type="ARBA" id="ARBA00022723"/>
    </source>
</evidence>
<proteinExistence type="inferred from homology"/>
<keyword evidence="3" id="KW-0479">Metal-binding</keyword>